<evidence type="ECO:0000313" key="3">
    <source>
        <dbReference type="EMBL" id="MQM09782.1"/>
    </source>
</evidence>
<feature type="transmembrane region" description="Helical" evidence="2">
    <location>
        <begin position="119"/>
        <end position="140"/>
    </location>
</feature>
<dbReference type="AlphaFoldDB" id="A0A843WHF8"/>
<dbReference type="Proteomes" id="UP000652761">
    <property type="component" value="Unassembled WGS sequence"/>
</dbReference>
<evidence type="ECO:0000256" key="2">
    <source>
        <dbReference type="SAM" id="Phobius"/>
    </source>
</evidence>
<dbReference type="EMBL" id="NMUH01004470">
    <property type="protein sequence ID" value="MQM09782.1"/>
    <property type="molecule type" value="Genomic_DNA"/>
</dbReference>
<feature type="transmembrane region" description="Helical" evidence="2">
    <location>
        <begin position="187"/>
        <end position="204"/>
    </location>
</feature>
<keyword evidence="4" id="KW-1185">Reference proteome</keyword>
<evidence type="ECO:0000313" key="4">
    <source>
        <dbReference type="Proteomes" id="UP000652761"/>
    </source>
</evidence>
<comment type="caution">
    <text evidence="3">The sequence shown here is derived from an EMBL/GenBank/DDBJ whole genome shotgun (WGS) entry which is preliminary data.</text>
</comment>
<reference evidence="3" key="1">
    <citation type="submission" date="2017-07" db="EMBL/GenBank/DDBJ databases">
        <title>Taro Niue Genome Assembly and Annotation.</title>
        <authorList>
            <person name="Atibalentja N."/>
            <person name="Keating K."/>
            <person name="Fields C.J."/>
        </authorList>
    </citation>
    <scope>NUCLEOTIDE SEQUENCE</scope>
    <source>
        <strain evidence="3">Niue_2</strain>
        <tissue evidence="3">Leaf</tissue>
    </source>
</reference>
<keyword evidence="2" id="KW-0812">Transmembrane</keyword>
<feature type="region of interest" description="Disordered" evidence="1">
    <location>
        <begin position="398"/>
        <end position="432"/>
    </location>
</feature>
<sequence>MRQEYASRFERDSLGGRVPVATVEHRHLHAHQVSCAGWPANVRSVKATAFHVAFRSRRGASALVTLMERIAHNCGTVEVYVVFLDTLTPVFELVLWPETLEVPGMDLQLCVCRFDSFEVCLGVGTVVTAVVVCGLLEWWHSFGYGWYLYPVWVVWCDLPLNVLYPSLVKGIEEINKFGYGIQSMRRILNATALVVAFLLPPLSIDVCMHAKCRALGGLLTSGNPGRTELSQALFDQGGSCCGISWRFKVLVEFLARSRREDVVRSGGNAEGSPIFTFFTKVGYWTDHPVVHSRVVASFLSDSCFVTDCVVTAVVVCGVPEWWHSFGYGWYLYPVWVVWCDLPLNVLYPSSDLDVGTNQSATHFVANKTRQRMQLPTAHKNRLRTDHKSQGNGLMLLASASTGHQPNQDAKRATRTRETSRSRRLRNRRNDVH</sequence>
<gene>
    <name evidence="3" type="ORF">Taro_042660</name>
</gene>
<organism evidence="3 4">
    <name type="scientific">Colocasia esculenta</name>
    <name type="common">Wild taro</name>
    <name type="synonym">Arum esculentum</name>
    <dbReference type="NCBI Taxonomy" id="4460"/>
    <lineage>
        <taxon>Eukaryota</taxon>
        <taxon>Viridiplantae</taxon>
        <taxon>Streptophyta</taxon>
        <taxon>Embryophyta</taxon>
        <taxon>Tracheophyta</taxon>
        <taxon>Spermatophyta</taxon>
        <taxon>Magnoliopsida</taxon>
        <taxon>Liliopsida</taxon>
        <taxon>Araceae</taxon>
        <taxon>Aroideae</taxon>
        <taxon>Colocasieae</taxon>
        <taxon>Colocasia</taxon>
    </lineage>
</organism>
<name>A0A843WHF8_COLES</name>
<proteinExistence type="predicted"/>
<protein>
    <submittedName>
        <fullName evidence="3">Uncharacterized protein</fullName>
    </submittedName>
</protein>
<evidence type="ECO:0000256" key="1">
    <source>
        <dbReference type="SAM" id="MobiDB-lite"/>
    </source>
</evidence>
<keyword evidence="2" id="KW-0472">Membrane</keyword>
<keyword evidence="2" id="KW-1133">Transmembrane helix</keyword>
<feature type="compositionally biased region" description="Polar residues" evidence="1">
    <location>
        <begin position="398"/>
        <end position="407"/>
    </location>
</feature>
<accession>A0A843WHF8</accession>
<feature type="transmembrane region" description="Helical" evidence="2">
    <location>
        <begin position="146"/>
        <end position="167"/>
    </location>
</feature>
<feature type="compositionally biased region" description="Basic and acidic residues" evidence="1">
    <location>
        <begin position="408"/>
        <end position="420"/>
    </location>
</feature>